<dbReference type="EMBL" id="QICL01000017">
    <property type="protein sequence ID" value="PXV62838.1"/>
    <property type="molecule type" value="Genomic_DNA"/>
</dbReference>
<keyword evidence="1" id="KW-0732">Signal</keyword>
<keyword evidence="5" id="KW-1185">Reference proteome</keyword>
<proteinExistence type="predicted"/>
<dbReference type="GO" id="GO:0008236">
    <property type="term" value="F:serine-type peptidase activity"/>
    <property type="evidence" value="ECO:0007669"/>
    <property type="project" value="InterPro"/>
</dbReference>
<dbReference type="SUPFAM" id="SSF53474">
    <property type="entry name" value="alpha/beta-Hydrolases"/>
    <property type="match status" value="1"/>
</dbReference>
<evidence type="ECO:0000259" key="3">
    <source>
        <dbReference type="Pfam" id="PF00930"/>
    </source>
</evidence>
<dbReference type="InterPro" id="IPR029058">
    <property type="entry name" value="AB_hydrolase_fold"/>
</dbReference>
<comment type="caution">
    <text evidence="4">The sequence shown here is derived from an EMBL/GenBank/DDBJ whole genome shotgun (WGS) entry which is preliminary data.</text>
</comment>
<dbReference type="GO" id="GO:0008239">
    <property type="term" value="F:dipeptidyl-peptidase activity"/>
    <property type="evidence" value="ECO:0007669"/>
    <property type="project" value="TreeGrafter"/>
</dbReference>
<dbReference type="Pfam" id="PF00326">
    <property type="entry name" value="Peptidase_S9"/>
    <property type="match status" value="1"/>
</dbReference>
<dbReference type="InterPro" id="IPR002469">
    <property type="entry name" value="Peptidase_S9B_N"/>
</dbReference>
<dbReference type="Proteomes" id="UP000247973">
    <property type="component" value="Unassembled WGS sequence"/>
</dbReference>
<sequence>MKILKTCFLSIFTLSSFISMAQDTSIQLGLEDLIPGGNSYAKYRISFPQKLQWWGDNLTYIKGDSILSVAKSKEQTDNLIIDKKTINAGLEASNKKTIKSLLSVSFPYADEKIVMLTNGDETYLYNFESNKVITDYTLSKDGTNQDFSEKSKTFAYTKDNNLYIISPSGQEVAVTTDTDKGIVNGQSVHRNEFGIKKGTFWSPSGKQLAFYRMDETMVTDYPLVNISERVAELKNIKYPMAGMKSHHVTVGIFNPETQQTVFLKTGTPKEKYLTNIAWSPDEKYIYLAELNRGQDTCKLNRYEVASGKLDATLFTETHPKYVEPENPVLFLKSDPQSFIWQSKKDGHNHLYQYDLNGNLKKQLTTGNWDIIEILGFDEAGNNLYYISTEISPIEKHIYQLNLKNGKRTQLSKEEGAHSAQLSSSGKYIADRYTSQHNPGKVSITETKTNKSYTFFEAKDPYSKINMPEIEIGFIKANDDKTDLYYRLIKPLNYDPAKKYPTVIYVYGGPHSQLVDNSWMGQARGWDIYMAEKGYVVFTIDNRGTSNRGIDFENITHRQLGIIETEDQMTGVNFLKSLPYVDSDRIGVHGWSYGGFMTLNLMLRHPETFKVGVAGGPVTDWKYYEIMYGERYMDSPKENPEGYSKTSMVDRAGDLKGRLLLIHGDEDPTVVLQHNLQFMKSAIKNGTHPDLFIYPGHGHNMTGHDRVHLHEHITRYFDNFLESL</sequence>
<dbReference type="Gene3D" id="3.40.50.1820">
    <property type="entry name" value="alpha/beta hydrolase"/>
    <property type="match status" value="1"/>
</dbReference>
<evidence type="ECO:0000313" key="4">
    <source>
        <dbReference type="EMBL" id="PXV62838.1"/>
    </source>
</evidence>
<evidence type="ECO:0000259" key="2">
    <source>
        <dbReference type="Pfam" id="PF00326"/>
    </source>
</evidence>
<accession>A0A2V3PLX6</accession>
<name>A0A2V3PLX6_9BACT</name>
<dbReference type="InterPro" id="IPR001375">
    <property type="entry name" value="Peptidase_S9_cat"/>
</dbReference>
<dbReference type="Pfam" id="PF00930">
    <property type="entry name" value="DPPIV_N"/>
    <property type="match status" value="1"/>
</dbReference>
<dbReference type="SUPFAM" id="SSF82171">
    <property type="entry name" value="DPP6 N-terminal domain-like"/>
    <property type="match status" value="1"/>
</dbReference>
<evidence type="ECO:0000256" key="1">
    <source>
        <dbReference type="SAM" id="SignalP"/>
    </source>
</evidence>
<feature type="chain" id="PRO_5015911561" evidence="1">
    <location>
        <begin position="22"/>
        <end position="723"/>
    </location>
</feature>
<protein>
    <submittedName>
        <fullName evidence="4">Dipeptidyl-peptidase-4</fullName>
    </submittedName>
</protein>
<reference evidence="4 5" key="1">
    <citation type="submission" date="2018-03" db="EMBL/GenBank/DDBJ databases">
        <title>Genomic Encyclopedia of Archaeal and Bacterial Type Strains, Phase II (KMG-II): from individual species to whole genera.</title>
        <authorList>
            <person name="Goeker M."/>
        </authorList>
    </citation>
    <scope>NUCLEOTIDE SEQUENCE [LARGE SCALE GENOMIC DNA]</scope>
    <source>
        <strain evidence="4 5">DSM 100214</strain>
    </source>
</reference>
<organism evidence="4 5">
    <name type="scientific">Dysgonomonas alginatilytica</name>
    <dbReference type="NCBI Taxonomy" id="1605892"/>
    <lineage>
        <taxon>Bacteria</taxon>
        <taxon>Pseudomonadati</taxon>
        <taxon>Bacteroidota</taxon>
        <taxon>Bacteroidia</taxon>
        <taxon>Bacteroidales</taxon>
        <taxon>Dysgonomonadaceae</taxon>
        <taxon>Dysgonomonas</taxon>
    </lineage>
</organism>
<dbReference type="Gene3D" id="2.140.10.30">
    <property type="entry name" value="Dipeptidylpeptidase IV, N-terminal domain"/>
    <property type="match status" value="1"/>
</dbReference>
<dbReference type="RefSeq" id="WP_110311247.1">
    <property type="nucleotide sequence ID" value="NZ_QICL01000017.1"/>
</dbReference>
<dbReference type="InterPro" id="IPR050278">
    <property type="entry name" value="Serine_Prot_S9B/DPPIV"/>
</dbReference>
<evidence type="ECO:0000313" key="5">
    <source>
        <dbReference type="Proteomes" id="UP000247973"/>
    </source>
</evidence>
<dbReference type="OrthoDB" id="9812921at2"/>
<dbReference type="PANTHER" id="PTHR11731">
    <property type="entry name" value="PROTEASE FAMILY S9B,C DIPEPTIDYL-PEPTIDASE IV-RELATED"/>
    <property type="match status" value="1"/>
</dbReference>
<feature type="domain" description="Peptidase S9 prolyl oligopeptidase catalytic" evidence="2">
    <location>
        <begin position="527"/>
        <end position="720"/>
    </location>
</feature>
<gene>
    <name evidence="4" type="ORF">CLV62_11754</name>
</gene>
<dbReference type="PANTHER" id="PTHR11731:SF193">
    <property type="entry name" value="DIPEPTIDYL PEPTIDASE 9"/>
    <property type="match status" value="1"/>
</dbReference>
<feature type="signal peptide" evidence="1">
    <location>
        <begin position="1"/>
        <end position="21"/>
    </location>
</feature>
<dbReference type="GO" id="GO:0006508">
    <property type="term" value="P:proteolysis"/>
    <property type="evidence" value="ECO:0007669"/>
    <property type="project" value="InterPro"/>
</dbReference>
<feature type="domain" description="Dipeptidylpeptidase IV N-terminal" evidence="3">
    <location>
        <begin position="121"/>
        <end position="438"/>
    </location>
</feature>
<dbReference type="AlphaFoldDB" id="A0A2V3PLX6"/>